<name>A0ABD3NKP0_9STRA</name>
<evidence type="ECO:0000313" key="2">
    <source>
        <dbReference type="Proteomes" id="UP001516023"/>
    </source>
</evidence>
<dbReference type="AlphaFoldDB" id="A0ABD3NKP0"/>
<sequence>MNSIGEAASEEKHLDWSAKQGRILTDRGSALSYYSEENGFPFSPEVSGLLHDCTVMYRCSSFNHAPYWVWQELPHYHLERGDSNSIFRNWSKEFLQKRTKCPIVGAWKRPLFAGKWEHSTEEDEEVFNIQTSTLFIDLRIPRSKPVCKWENMETQSIDNGTGNYRQILQSFSDHDLRLYARQHVFGGISVLSAEHTGKSLPLCTRHHCIDWNYVTGKPRPRPNKWYIEGNQDDNTGGAPFDTWKEWSYATDENGQCYYSERWERLPCDDFGNGLRLAMRRRLRASDDKNIHVDAILVAVGDHFNYIIGREPLQYAKKYPNANTLVEIVDTAIACGDRDTAISYLSLDGGHGTISSGWVVDCSIQSWRHGTRVFDCIAQSRDSSDIKVCGDGSDYQLWEVYMGGGVWDVYECSFQRAAELELILKGTGPVSYCSRL</sequence>
<dbReference type="Proteomes" id="UP001516023">
    <property type="component" value="Unassembled WGS sequence"/>
</dbReference>
<comment type="caution">
    <text evidence="1">The sequence shown here is derived from an EMBL/GenBank/DDBJ whole genome shotgun (WGS) entry which is preliminary data.</text>
</comment>
<dbReference type="EMBL" id="JABMIG020000496">
    <property type="protein sequence ID" value="KAL3776352.1"/>
    <property type="molecule type" value="Genomic_DNA"/>
</dbReference>
<proteinExistence type="predicted"/>
<gene>
    <name evidence="1" type="ORF">HJC23_010620</name>
</gene>
<reference evidence="1 2" key="1">
    <citation type="journal article" date="2020" name="G3 (Bethesda)">
        <title>Improved Reference Genome for Cyclotella cryptica CCMP332, a Model for Cell Wall Morphogenesis, Salinity Adaptation, and Lipid Production in Diatoms (Bacillariophyta).</title>
        <authorList>
            <person name="Roberts W.R."/>
            <person name="Downey K.M."/>
            <person name="Ruck E.C."/>
            <person name="Traller J.C."/>
            <person name="Alverson A.J."/>
        </authorList>
    </citation>
    <scope>NUCLEOTIDE SEQUENCE [LARGE SCALE GENOMIC DNA]</scope>
    <source>
        <strain evidence="1 2">CCMP332</strain>
    </source>
</reference>
<protein>
    <submittedName>
        <fullName evidence="1">Uncharacterized protein</fullName>
    </submittedName>
</protein>
<accession>A0ABD3NKP0</accession>
<organism evidence="1 2">
    <name type="scientific">Cyclotella cryptica</name>
    <dbReference type="NCBI Taxonomy" id="29204"/>
    <lineage>
        <taxon>Eukaryota</taxon>
        <taxon>Sar</taxon>
        <taxon>Stramenopiles</taxon>
        <taxon>Ochrophyta</taxon>
        <taxon>Bacillariophyta</taxon>
        <taxon>Coscinodiscophyceae</taxon>
        <taxon>Thalassiosirophycidae</taxon>
        <taxon>Stephanodiscales</taxon>
        <taxon>Stephanodiscaceae</taxon>
        <taxon>Cyclotella</taxon>
    </lineage>
</organism>
<keyword evidence="2" id="KW-1185">Reference proteome</keyword>
<evidence type="ECO:0000313" key="1">
    <source>
        <dbReference type="EMBL" id="KAL3776352.1"/>
    </source>
</evidence>